<sequence length="225" mass="24565">MKRIIAALALVLTLALPGLAAAEGTGMYLAPKFLMSIQDTGRVERSSALAGTGVDDYSQFTLGGALALGYDFWPQQMLPLRAEIEFAMRGNSEKTWSDGGVNVRDVKGTWNNSTLFANLFWDFHNDSAFTPYIGAGLGLAFNYTGYDFTTNSGDKFSADDRFTNFAWNVGVGASYSFNENLAIDASYRFVGLGYNEVTAHAGSSKYEIGSDPYNNEFMLGLRFAF</sequence>
<dbReference type="AlphaFoldDB" id="A0A109W4F2"/>
<gene>
    <name evidence="4" type="ORF">AXF13_09505</name>
</gene>
<feature type="chain" id="PRO_5007141303" evidence="2">
    <location>
        <begin position="21"/>
        <end position="225"/>
    </location>
</feature>
<dbReference type="STRING" id="44742.AXF13_09505"/>
<dbReference type="SUPFAM" id="SSF56925">
    <property type="entry name" value="OMPA-like"/>
    <property type="match status" value="1"/>
</dbReference>
<feature type="domain" description="Outer membrane protein beta-barrel" evidence="3">
    <location>
        <begin position="6"/>
        <end position="225"/>
    </location>
</feature>
<keyword evidence="5" id="KW-1185">Reference proteome</keyword>
<evidence type="ECO:0000313" key="5">
    <source>
        <dbReference type="Proteomes" id="UP000069241"/>
    </source>
</evidence>
<dbReference type="InterPro" id="IPR027385">
    <property type="entry name" value="Beta-barrel_OMP"/>
</dbReference>
<dbReference type="InterPro" id="IPR011250">
    <property type="entry name" value="OMP/PagP_B-barrel"/>
</dbReference>
<keyword evidence="1 2" id="KW-0732">Signal</keyword>
<dbReference type="Gene3D" id="2.40.160.20">
    <property type="match status" value="1"/>
</dbReference>
<dbReference type="EMBL" id="CP014229">
    <property type="protein sequence ID" value="AMD90334.1"/>
    <property type="molecule type" value="Genomic_DNA"/>
</dbReference>
<dbReference type="GO" id="GO:0019867">
    <property type="term" value="C:outer membrane"/>
    <property type="evidence" value="ECO:0007669"/>
    <property type="project" value="InterPro"/>
</dbReference>
<dbReference type="Proteomes" id="UP000069241">
    <property type="component" value="Chromosome"/>
</dbReference>
<reference evidence="5" key="1">
    <citation type="submission" date="2016-02" db="EMBL/GenBank/DDBJ databases">
        <authorList>
            <person name="Holder M.E."/>
            <person name="Ajami N.J."/>
            <person name="Petrosino J.F."/>
        </authorList>
    </citation>
    <scope>NUCLEOTIDE SEQUENCE [LARGE SCALE GENOMIC DNA]</scope>
    <source>
        <strain evidence="5">CCUG 45958</strain>
    </source>
</reference>
<evidence type="ECO:0000313" key="4">
    <source>
        <dbReference type="EMBL" id="AMD90334.1"/>
    </source>
</evidence>
<evidence type="ECO:0000256" key="1">
    <source>
        <dbReference type="ARBA" id="ARBA00022729"/>
    </source>
</evidence>
<protein>
    <submittedName>
        <fullName evidence="4">Heat resistant agglutinin 1</fullName>
    </submittedName>
</protein>
<dbReference type="InterPro" id="IPR006315">
    <property type="entry name" value="OM_autotransptr_brl_dom"/>
</dbReference>
<dbReference type="KEGG" id="dfi:AXF13_09505"/>
<organism evidence="4 5">
    <name type="scientific">Desulfovibrio fairfieldensis</name>
    <dbReference type="NCBI Taxonomy" id="44742"/>
    <lineage>
        <taxon>Bacteria</taxon>
        <taxon>Pseudomonadati</taxon>
        <taxon>Thermodesulfobacteriota</taxon>
        <taxon>Desulfovibrionia</taxon>
        <taxon>Desulfovibrionales</taxon>
        <taxon>Desulfovibrionaceae</taxon>
        <taxon>Desulfovibrio</taxon>
    </lineage>
</organism>
<dbReference type="RefSeq" id="WP_009302178.1">
    <property type="nucleotide sequence ID" value="NZ_CP014229.1"/>
</dbReference>
<dbReference type="Pfam" id="PF13505">
    <property type="entry name" value="OMP_b-brl"/>
    <property type="match status" value="1"/>
</dbReference>
<accession>A0A109W4F2</accession>
<evidence type="ECO:0000256" key="2">
    <source>
        <dbReference type="SAM" id="SignalP"/>
    </source>
</evidence>
<feature type="signal peptide" evidence="2">
    <location>
        <begin position="1"/>
        <end position="20"/>
    </location>
</feature>
<evidence type="ECO:0000259" key="3">
    <source>
        <dbReference type="Pfam" id="PF13505"/>
    </source>
</evidence>
<name>A0A109W4F2_9BACT</name>
<dbReference type="NCBIfam" id="TIGR01414">
    <property type="entry name" value="autotrans_barl"/>
    <property type="match status" value="1"/>
</dbReference>
<proteinExistence type="predicted"/>